<dbReference type="EMBL" id="HBUF01313974">
    <property type="protein sequence ID" value="CAG6693664.1"/>
    <property type="molecule type" value="Transcribed_RNA"/>
</dbReference>
<dbReference type="EMBL" id="HBUF01313978">
    <property type="protein sequence ID" value="CAG6693688.1"/>
    <property type="molecule type" value="Transcribed_RNA"/>
</dbReference>
<organism evidence="2">
    <name type="scientific">Cacopsylla melanoneura</name>
    <dbReference type="NCBI Taxonomy" id="428564"/>
    <lineage>
        <taxon>Eukaryota</taxon>
        <taxon>Metazoa</taxon>
        <taxon>Ecdysozoa</taxon>
        <taxon>Arthropoda</taxon>
        <taxon>Hexapoda</taxon>
        <taxon>Insecta</taxon>
        <taxon>Pterygota</taxon>
        <taxon>Neoptera</taxon>
        <taxon>Paraneoptera</taxon>
        <taxon>Hemiptera</taxon>
        <taxon>Sternorrhyncha</taxon>
        <taxon>Psylloidea</taxon>
        <taxon>Psyllidae</taxon>
        <taxon>Psyllinae</taxon>
        <taxon>Cacopsylla</taxon>
    </lineage>
</organism>
<dbReference type="EMBL" id="HBUF01313983">
    <property type="protein sequence ID" value="CAG6693718.1"/>
    <property type="molecule type" value="Transcribed_RNA"/>
</dbReference>
<dbReference type="EMBL" id="HBUF01313982">
    <property type="protein sequence ID" value="CAG6693712.1"/>
    <property type="molecule type" value="Transcribed_RNA"/>
</dbReference>
<evidence type="ECO:0000256" key="1">
    <source>
        <dbReference type="SAM" id="Phobius"/>
    </source>
</evidence>
<dbReference type="EMBL" id="HBUF01356587">
    <property type="protein sequence ID" value="CAG6717901.1"/>
    <property type="molecule type" value="Transcribed_RNA"/>
</dbReference>
<protein>
    <submittedName>
        <fullName evidence="2">Uncharacterized protein</fullName>
    </submittedName>
</protein>
<evidence type="ECO:0000313" key="2">
    <source>
        <dbReference type="EMBL" id="CAG6717897.1"/>
    </source>
</evidence>
<dbReference type="EMBL" id="HBUF01313976">
    <property type="protein sequence ID" value="CAG6693676.1"/>
    <property type="molecule type" value="Transcribed_RNA"/>
</dbReference>
<dbReference type="AlphaFoldDB" id="A0A8D8VAY0"/>
<sequence>MGTADFELFAALKSETALAIPDTPPSIDPKALNPAKTGMAAGKKPPLIDGTFKTRGRDLICFPLTSLRAAIRAFLVCNFMSPLAECFIPLRAAFMIFRKLICFFFLFFFIPPPIFRFIFIAFVTNQADAFSEKFASLDLTRSQAMFSSILSASARLDCGVA</sequence>
<dbReference type="EMBL" id="HBUF01313980">
    <property type="protein sequence ID" value="CAG6693700.1"/>
    <property type="molecule type" value="Transcribed_RNA"/>
</dbReference>
<proteinExistence type="predicted"/>
<feature type="transmembrane region" description="Helical" evidence="1">
    <location>
        <begin position="100"/>
        <end position="123"/>
    </location>
</feature>
<reference evidence="2" key="1">
    <citation type="submission" date="2021-05" db="EMBL/GenBank/DDBJ databases">
        <authorList>
            <person name="Alioto T."/>
            <person name="Alioto T."/>
            <person name="Gomez Garrido J."/>
        </authorList>
    </citation>
    <scope>NUCLEOTIDE SEQUENCE</scope>
</reference>
<accession>A0A8D8VAY0</accession>
<keyword evidence="1" id="KW-1133">Transmembrane helix</keyword>
<keyword evidence="1" id="KW-0472">Membrane</keyword>
<dbReference type="EMBL" id="HBUF01356586">
    <property type="protein sequence ID" value="CAG6717897.1"/>
    <property type="molecule type" value="Transcribed_RNA"/>
</dbReference>
<dbReference type="EMBL" id="HBUF01313984">
    <property type="protein sequence ID" value="CAG6693723.1"/>
    <property type="molecule type" value="Transcribed_RNA"/>
</dbReference>
<dbReference type="EMBL" id="HBUF01313979">
    <property type="protein sequence ID" value="CAG6693694.1"/>
    <property type="molecule type" value="Transcribed_RNA"/>
</dbReference>
<dbReference type="EMBL" id="HBUF01313977">
    <property type="protein sequence ID" value="CAG6693682.1"/>
    <property type="molecule type" value="Transcribed_RNA"/>
</dbReference>
<name>A0A8D8VAY0_9HEMI</name>
<dbReference type="EMBL" id="HBUF01313981">
    <property type="protein sequence ID" value="CAG6693706.1"/>
    <property type="molecule type" value="Transcribed_RNA"/>
</dbReference>
<keyword evidence="1" id="KW-0812">Transmembrane</keyword>
<dbReference type="EMBL" id="HBUF01313975">
    <property type="protein sequence ID" value="CAG6693670.1"/>
    <property type="molecule type" value="Transcribed_RNA"/>
</dbReference>